<keyword evidence="3" id="KW-1185">Reference proteome</keyword>
<reference evidence="3" key="1">
    <citation type="journal article" date="2019" name="Int. J. Syst. Evol. Microbiol.">
        <title>The Global Catalogue of Microorganisms (GCM) 10K type strain sequencing project: providing services to taxonomists for standard genome sequencing and annotation.</title>
        <authorList>
            <consortium name="The Broad Institute Genomics Platform"/>
            <consortium name="The Broad Institute Genome Sequencing Center for Infectious Disease"/>
            <person name="Wu L."/>
            <person name="Ma J."/>
        </authorList>
    </citation>
    <scope>NUCLEOTIDE SEQUENCE [LARGE SCALE GENOMIC DNA]</scope>
    <source>
        <strain evidence="3">CGMCC 1.15297</strain>
    </source>
</reference>
<organism evidence="2 3">
    <name type="scientific">Blastomonas marina</name>
    <dbReference type="NCBI Taxonomy" id="1867408"/>
    <lineage>
        <taxon>Bacteria</taxon>
        <taxon>Pseudomonadati</taxon>
        <taxon>Pseudomonadota</taxon>
        <taxon>Alphaproteobacteria</taxon>
        <taxon>Sphingomonadales</taxon>
        <taxon>Sphingomonadaceae</taxon>
        <taxon>Blastomonas</taxon>
    </lineage>
</organism>
<evidence type="ECO:0000256" key="1">
    <source>
        <dbReference type="SAM" id="MobiDB-lite"/>
    </source>
</evidence>
<feature type="region of interest" description="Disordered" evidence="1">
    <location>
        <begin position="22"/>
        <end position="59"/>
    </location>
</feature>
<dbReference type="InterPro" id="IPR019632">
    <property type="entry name" value="DUF2497"/>
</dbReference>
<name>A0ABQ1FHR3_9SPHN</name>
<dbReference type="Pfam" id="PF10691">
    <property type="entry name" value="DUF2497"/>
    <property type="match status" value="1"/>
</dbReference>
<dbReference type="EMBL" id="BMID01000001">
    <property type="protein sequence ID" value="GGA12624.1"/>
    <property type="molecule type" value="Genomic_DNA"/>
</dbReference>
<gene>
    <name evidence="2" type="ORF">GCM10010923_24180</name>
</gene>
<dbReference type="Proteomes" id="UP000603317">
    <property type="component" value="Unassembled WGS sequence"/>
</dbReference>
<dbReference type="RefSeq" id="WP_188642936.1">
    <property type="nucleotide sequence ID" value="NZ_BMID01000001.1"/>
</dbReference>
<comment type="caution">
    <text evidence="2">The sequence shown here is derived from an EMBL/GenBank/DDBJ whole genome shotgun (WGS) entry which is preliminary data.</text>
</comment>
<evidence type="ECO:0008006" key="4">
    <source>
        <dbReference type="Google" id="ProtNLM"/>
    </source>
</evidence>
<protein>
    <recommendedName>
        <fullName evidence="4">DUF2497 domain-containing protein</fullName>
    </recommendedName>
</protein>
<sequence>MRQENEPSVEDILASIKKVIASDQRVGASRRRAPEPATPDEAEEVLDLGEAGEFIEDDLGETEVDDTLVNEAAVESMRESLAALTMMSEPRAKPQIVRQGETSVEALVREMLRPMLAQWLDDNLPGMVERLVAEEIRRIVGKKG</sequence>
<accession>A0ABQ1FHR3</accession>
<evidence type="ECO:0000313" key="2">
    <source>
        <dbReference type="EMBL" id="GGA12624.1"/>
    </source>
</evidence>
<evidence type="ECO:0000313" key="3">
    <source>
        <dbReference type="Proteomes" id="UP000603317"/>
    </source>
</evidence>
<proteinExistence type="predicted"/>
<feature type="compositionally biased region" description="Acidic residues" evidence="1">
    <location>
        <begin position="38"/>
        <end position="47"/>
    </location>
</feature>